<keyword evidence="3" id="KW-1185">Reference proteome</keyword>
<dbReference type="PROSITE" id="PS50126">
    <property type="entry name" value="S1"/>
    <property type="match status" value="1"/>
</dbReference>
<feature type="domain" description="S1 motif" evidence="1">
    <location>
        <begin position="21"/>
        <end position="87"/>
    </location>
</feature>
<dbReference type="InterPro" id="IPR012340">
    <property type="entry name" value="NA-bd_OB-fold"/>
</dbReference>
<gene>
    <name evidence="2" type="ORF">Adt_25860</name>
</gene>
<dbReference type="InterPro" id="IPR003029">
    <property type="entry name" value="S1_domain"/>
</dbReference>
<proteinExistence type="predicted"/>
<name>A0ABD1RPB0_9LAMI</name>
<evidence type="ECO:0000259" key="1">
    <source>
        <dbReference type="PROSITE" id="PS50126"/>
    </source>
</evidence>
<dbReference type="EMBL" id="JBFOLK010000008">
    <property type="protein sequence ID" value="KAL2490232.1"/>
    <property type="molecule type" value="Genomic_DNA"/>
</dbReference>
<dbReference type="AlphaFoldDB" id="A0ABD1RPB0"/>
<sequence>MLQLLDSKDSGLRWIVGFEIGYVIEGKVHETKDFSVVITFERSIVMCLASYHIINVIAETTLERGSIIRASVLDVSKIEHPVDLSLKPEVVDRSKGEISTVLTHKKKRKREAPKELEVNQTVNAVVEIEKEN</sequence>
<dbReference type="InterPro" id="IPR045209">
    <property type="entry name" value="Rrp5"/>
</dbReference>
<dbReference type="PANTHER" id="PTHR23270:SF10">
    <property type="entry name" value="PROTEIN RRP5 HOMOLOG"/>
    <property type="match status" value="1"/>
</dbReference>
<dbReference type="SUPFAM" id="SSF50249">
    <property type="entry name" value="Nucleic acid-binding proteins"/>
    <property type="match status" value="1"/>
</dbReference>
<accession>A0ABD1RPB0</accession>
<organism evidence="2 3">
    <name type="scientific">Abeliophyllum distichum</name>
    <dbReference type="NCBI Taxonomy" id="126358"/>
    <lineage>
        <taxon>Eukaryota</taxon>
        <taxon>Viridiplantae</taxon>
        <taxon>Streptophyta</taxon>
        <taxon>Embryophyta</taxon>
        <taxon>Tracheophyta</taxon>
        <taxon>Spermatophyta</taxon>
        <taxon>Magnoliopsida</taxon>
        <taxon>eudicotyledons</taxon>
        <taxon>Gunneridae</taxon>
        <taxon>Pentapetalae</taxon>
        <taxon>asterids</taxon>
        <taxon>lamiids</taxon>
        <taxon>Lamiales</taxon>
        <taxon>Oleaceae</taxon>
        <taxon>Forsythieae</taxon>
        <taxon>Abeliophyllum</taxon>
    </lineage>
</organism>
<comment type="caution">
    <text evidence="2">The sequence shown here is derived from an EMBL/GenBank/DDBJ whole genome shotgun (WGS) entry which is preliminary data.</text>
</comment>
<protein>
    <submittedName>
        <fullName evidence="2">RNA binding</fullName>
    </submittedName>
</protein>
<evidence type="ECO:0000313" key="2">
    <source>
        <dbReference type="EMBL" id="KAL2490232.1"/>
    </source>
</evidence>
<evidence type="ECO:0000313" key="3">
    <source>
        <dbReference type="Proteomes" id="UP001604336"/>
    </source>
</evidence>
<dbReference type="PANTHER" id="PTHR23270">
    <property type="entry name" value="PROGRAMMED CELL DEATH PROTEIN 11 PRE-RRNA PROCESSING PROTEIN RRP5"/>
    <property type="match status" value="1"/>
</dbReference>
<reference evidence="3" key="1">
    <citation type="submission" date="2024-07" db="EMBL/GenBank/DDBJ databases">
        <title>Two chromosome-level genome assemblies of Korean endemic species Abeliophyllum distichum and Forsythia ovata (Oleaceae).</title>
        <authorList>
            <person name="Jang H."/>
        </authorList>
    </citation>
    <scope>NUCLEOTIDE SEQUENCE [LARGE SCALE GENOMIC DNA]</scope>
</reference>
<dbReference type="Proteomes" id="UP001604336">
    <property type="component" value="Unassembled WGS sequence"/>
</dbReference>